<dbReference type="GeneID" id="29420179"/>
<dbReference type="OrthoDB" id="3684496at2"/>
<dbReference type="InterPro" id="IPR046348">
    <property type="entry name" value="SIS_dom_sf"/>
</dbReference>
<dbReference type="GO" id="GO:1901135">
    <property type="term" value="P:carbohydrate derivative metabolic process"/>
    <property type="evidence" value="ECO:0007669"/>
    <property type="project" value="InterPro"/>
</dbReference>
<dbReference type="GO" id="GO:0003700">
    <property type="term" value="F:DNA-binding transcription factor activity"/>
    <property type="evidence" value="ECO:0007669"/>
    <property type="project" value="InterPro"/>
</dbReference>
<dbReference type="PANTHER" id="PTHR30514">
    <property type="entry name" value="GLUCOKINASE"/>
    <property type="match status" value="1"/>
</dbReference>
<comment type="caution">
    <text evidence="2">The sequence shown here is derived from an EMBL/GenBank/DDBJ whole genome shotgun (WGS) entry which is preliminary data.</text>
</comment>
<evidence type="ECO:0000313" key="2">
    <source>
        <dbReference type="EMBL" id="CDL91169.1"/>
    </source>
</evidence>
<dbReference type="PANTHER" id="PTHR30514:SF10">
    <property type="entry name" value="MURR_RPIR FAMILY TRANSCRIPTIONAL REGULATOR"/>
    <property type="match status" value="1"/>
</dbReference>
<dbReference type="Pfam" id="PF01380">
    <property type="entry name" value="SIS"/>
    <property type="match status" value="1"/>
</dbReference>
<dbReference type="EMBL" id="CBXI010000021">
    <property type="protein sequence ID" value="CDL91169.1"/>
    <property type="molecule type" value="Genomic_DNA"/>
</dbReference>
<dbReference type="PROSITE" id="PS51464">
    <property type="entry name" value="SIS"/>
    <property type="match status" value="1"/>
</dbReference>
<sequence>MKNTVKINSEKNLENSVDSILKSNQIIFYGMGGSGSLAHYAYHKFIRTEIRCVVKTDSHWQAMISSMAKQDDVIMAFSNSDSNKELIDAIKIGIKNGVKVISITGNAKSPISKVSDIVLVSYGRKSSFRSEAMQC</sequence>
<dbReference type="InterPro" id="IPR001347">
    <property type="entry name" value="SIS_dom"/>
</dbReference>
<gene>
    <name evidence="2" type="ORF">CTDIVETGP_1239</name>
</gene>
<evidence type="ECO:0000313" key="3">
    <source>
        <dbReference type="Proteomes" id="UP000019482"/>
    </source>
</evidence>
<dbReference type="GO" id="GO:0003677">
    <property type="term" value="F:DNA binding"/>
    <property type="evidence" value="ECO:0007669"/>
    <property type="project" value="InterPro"/>
</dbReference>
<dbReference type="InterPro" id="IPR035472">
    <property type="entry name" value="RpiR-like_SIS"/>
</dbReference>
<organism evidence="2 3">
    <name type="scientific">Clostridium tyrobutyricum DIVETGP</name>
    <dbReference type="NCBI Taxonomy" id="1408889"/>
    <lineage>
        <taxon>Bacteria</taxon>
        <taxon>Bacillati</taxon>
        <taxon>Bacillota</taxon>
        <taxon>Clostridia</taxon>
        <taxon>Eubacteriales</taxon>
        <taxon>Clostridiaceae</taxon>
        <taxon>Clostridium</taxon>
    </lineage>
</organism>
<dbReference type="AlphaFoldDB" id="W6N772"/>
<dbReference type="RefSeq" id="WP_017895931.1">
    <property type="nucleotide sequence ID" value="NZ_CBXI010000021.1"/>
</dbReference>
<dbReference type="InterPro" id="IPR047640">
    <property type="entry name" value="RpiR-like"/>
</dbReference>
<proteinExistence type="predicted"/>
<dbReference type="Gene3D" id="3.40.50.10490">
    <property type="entry name" value="Glucose-6-phosphate isomerase like protein, domain 1"/>
    <property type="match status" value="1"/>
</dbReference>
<dbReference type="SUPFAM" id="SSF53697">
    <property type="entry name" value="SIS domain"/>
    <property type="match status" value="1"/>
</dbReference>
<name>W6N772_CLOTY</name>
<dbReference type="GO" id="GO:0097367">
    <property type="term" value="F:carbohydrate derivative binding"/>
    <property type="evidence" value="ECO:0007669"/>
    <property type="project" value="InterPro"/>
</dbReference>
<dbReference type="CDD" id="cd05013">
    <property type="entry name" value="SIS_RpiR"/>
    <property type="match status" value="1"/>
</dbReference>
<dbReference type="Proteomes" id="UP000019482">
    <property type="component" value="Unassembled WGS sequence"/>
</dbReference>
<feature type="domain" description="SIS" evidence="1">
    <location>
        <begin position="16"/>
        <end position="135"/>
    </location>
</feature>
<protein>
    <submittedName>
        <fullName evidence="2">Putative transcriptional regulator, RpiR family</fullName>
    </submittedName>
</protein>
<evidence type="ECO:0000259" key="1">
    <source>
        <dbReference type="PROSITE" id="PS51464"/>
    </source>
</evidence>
<accession>W6N772</accession>
<reference evidence="2 3" key="1">
    <citation type="journal article" date="2015" name="Genome Announc.">
        <title>Draft Genome Sequence of Clostridium tyrobutyricum Strain DIVETGP, Isolated from Cow's Milk for Grana Padano Production.</title>
        <authorList>
            <person name="Soggiu A."/>
            <person name="Piras C."/>
            <person name="Gaiarsa S."/>
            <person name="Sassera D."/>
            <person name="Roncada P."/>
            <person name="Bendixen E."/>
            <person name="Brasca M."/>
            <person name="Bonizzi L."/>
        </authorList>
    </citation>
    <scope>NUCLEOTIDE SEQUENCE [LARGE SCALE GENOMIC DNA]</scope>
    <source>
        <strain evidence="2 3">DIVETGP</strain>
    </source>
</reference>
<keyword evidence="3" id="KW-1185">Reference proteome</keyword>